<evidence type="ECO:0000313" key="2">
    <source>
        <dbReference type="EMBL" id="CAH7681149.1"/>
    </source>
</evidence>
<accession>A0AAV0B6Q5</accession>
<feature type="region of interest" description="Disordered" evidence="1">
    <location>
        <begin position="60"/>
        <end position="81"/>
    </location>
</feature>
<keyword evidence="3" id="KW-1185">Reference proteome</keyword>
<sequence>MSQYGGYGNFYYGYGYDQPDYVTGHAEVSVLSIHNIDEFQPPHGYPTIYPDYQNPYDIYKSRGRPQSSYMQENVRSDNYHR</sequence>
<evidence type="ECO:0000313" key="3">
    <source>
        <dbReference type="Proteomes" id="UP001153365"/>
    </source>
</evidence>
<evidence type="ECO:0000256" key="1">
    <source>
        <dbReference type="SAM" id="MobiDB-lite"/>
    </source>
</evidence>
<dbReference type="Proteomes" id="UP001153365">
    <property type="component" value="Unassembled WGS sequence"/>
</dbReference>
<feature type="compositionally biased region" description="Polar residues" evidence="1">
    <location>
        <begin position="64"/>
        <end position="73"/>
    </location>
</feature>
<proteinExistence type="predicted"/>
<gene>
    <name evidence="2" type="ORF">PPACK8108_LOCUS13719</name>
</gene>
<comment type="caution">
    <text evidence="2">The sequence shown here is derived from an EMBL/GenBank/DDBJ whole genome shotgun (WGS) entry which is preliminary data.</text>
</comment>
<dbReference type="AlphaFoldDB" id="A0AAV0B6Q5"/>
<name>A0AAV0B6Q5_PHAPC</name>
<dbReference type="EMBL" id="CALTRL010003433">
    <property type="protein sequence ID" value="CAH7681149.1"/>
    <property type="molecule type" value="Genomic_DNA"/>
</dbReference>
<protein>
    <submittedName>
        <fullName evidence="2">Uncharacterized protein</fullName>
    </submittedName>
</protein>
<organism evidence="2 3">
    <name type="scientific">Phakopsora pachyrhizi</name>
    <name type="common">Asian soybean rust disease fungus</name>
    <dbReference type="NCBI Taxonomy" id="170000"/>
    <lineage>
        <taxon>Eukaryota</taxon>
        <taxon>Fungi</taxon>
        <taxon>Dikarya</taxon>
        <taxon>Basidiomycota</taxon>
        <taxon>Pucciniomycotina</taxon>
        <taxon>Pucciniomycetes</taxon>
        <taxon>Pucciniales</taxon>
        <taxon>Phakopsoraceae</taxon>
        <taxon>Phakopsora</taxon>
    </lineage>
</organism>
<reference evidence="2" key="1">
    <citation type="submission" date="2022-06" db="EMBL/GenBank/DDBJ databases">
        <authorList>
            <consortium name="SYNGENTA / RWTH Aachen University"/>
        </authorList>
    </citation>
    <scope>NUCLEOTIDE SEQUENCE</scope>
</reference>